<evidence type="ECO:0000256" key="2">
    <source>
        <dbReference type="ARBA" id="ARBA00023015"/>
    </source>
</evidence>
<dbReference type="OMA" id="EWIIHEY"/>
<keyword evidence="8" id="KW-1185">Reference proteome</keyword>
<accession>A0A087FYD9</accession>
<keyword evidence="4" id="KW-0804">Transcription</keyword>
<dbReference type="InterPro" id="IPR003441">
    <property type="entry name" value="NAC-dom"/>
</dbReference>
<dbReference type="PROSITE" id="PS51005">
    <property type="entry name" value="NAC"/>
    <property type="match status" value="1"/>
</dbReference>
<sequence>MEAVGVCKDTTKLVEVPTVFPGYKFSPTDVELISYYLKNKMDGLEKSVEIIPDADVYNIEPWDLPDKSIVKSDTEWFFFCTLGKKYPPRGALKRRATEMGNWKVTSKERDVKSYSQVIGIKRTLVFHIGHGRPPKGKRTEWIIHEYCMKEDDDLVLCRLRRNKELYKSEATRAKVSGREAEWCNEFREHVQLGKDG</sequence>
<dbReference type="OrthoDB" id="1935348at2759"/>
<evidence type="ECO:0000256" key="1">
    <source>
        <dbReference type="ARBA" id="ARBA00004123"/>
    </source>
</evidence>
<name>A0A087FYD9_ARAAL</name>
<dbReference type="eggNOG" id="ENOG502QRAU">
    <property type="taxonomic scope" value="Eukaryota"/>
</dbReference>
<keyword evidence="2" id="KW-0805">Transcription regulation</keyword>
<dbReference type="GO" id="GO:0005634">
    <property type="term" value="C:nucleus"/>
    <property type="evidence" value="ECO:0007669"/>
    <property type="project" value="UniProtKB-SubCell"/>
</dbReference>
<comment type="subcellular location">
    <subcellularLocation>
        <location evidence="1">Nucleus</location>
    </subcellularLocation>
</comment>
<dbReference type="PANTHER" id="PTHR31989">
    <property type="entry name" value="NAC DOMAIN-CONTAINING PROTEIN 82-RELATED"/>
    <property type="match status" value="1"/>
</dbReference>
<evidence type="ECO:0000256" key="4">
    <source>
        <dbReference type="ARBA" id="ARBA00023163"/>
    </source>
</evidence>
<keyword evidence="5" id="KW-0539">Nucleus</keyword>
<gene>
    <name evidence="7" type="ORF">AALP_AAs66509U000200</name>
</gene>
<evidence type="ECO:0000259" key="6">
    <source>
        <dbReference type="PROSITE" id="PS51005"/>
    </source>
</evidence>
<dbReference type="Pfam" id="PF02365">
    <property type="entry name" value="NAM"/>
    <property type="match status" value="1"/>
</dbReference>
<evidence type="ECO:0000256" key="5">
    <source>
        <dbReference type="ARBA" id="ARBA00023242"/>
    </source>
</evidence>
<dbReference type="SUPFAM" id="SSF101941">
    <property type="entry name" value="NAC domain"/>
    <property type="match status" value="1"/>
</dbReference>
<dbReference type="GO" id="GO:0003677">
    <property type="term" value="F:DNA binding"/>
    <property type="evidence" value="ECO:0007669"/>
    <property type="project" value="UniProtKB-KW"/>
</dbReference>
<organism evidence="7 8">
    <name type="scientific">Arabis alpina</name>
    <name type="common">Alpine rock-cress</name>
    <dbReference type="NCBI Taxonomy" id="50452"/>
    <lineage>
        <taxon>Eukaryota</taxon>
        <taxon>Viridiplantae</taxon>
        <taxon>Streptophyta</taxon>
        <taxon>Embryophyta</taxon>
        <taxon>Tracheophyta</taxon>
        <taxon>Spermatophyta</taxon>
        <taxon>Magnoliopsida</taxon>
        <taxon>eudicotyledons</taxon>
        <taxon>Gunneridae</taxon>
        <taxon>Pentapetalae</taxon>
        <taxon>rosids</taxon>
        <taxon>malvids</taxon>
        <taxon>Brassicales</taxon>
        <taxon>Brassicaceae</taxon>
        <taxon>Arabideae</taxon>
        <taxon>Arabis</taxon>
    </lineage>
</organism>
<keyword evidence="3" id="KW-0238">DNA-binding</keyword>
<feature type="domain" description="NAC" evidence="6">
    <location>
        <begin position="19"/>
        <end position="162"/>
    </location>
</feature>
<dbReference type="InterPro" id="IPR036093">
    <property type="entry name" value="NAC_dom_sf"/>
</dbReference>
<reference evidence="8" key="1">
    <citation type="journal article" date="2015" name="Nat. Plants">
        <title>Genome expansion of Arabis alpina linked with retrotransposition and reduced symmetric DNA methylation.</title>
        <authorList>
            <person name="Willing E.M."/>
            <person name="Rawat V."/>
            <person name="Mandakova T."/>
            <person name="Maumus F."/>
            <person name="James G.V."/>
            <person name="Nordstroem K.J."/>
            <person name="Becker C."/>
            <person name="Warthmann N."/>
            <person name="Chica C."/>
            <person name="Szarzynska B."/>
            <person name="Zytnicki M."/>
            <person name="Albani M.C."/>
            <person name="Kiefer C."/>
            <person name="Bergonzi S."/>
            <person name="Castaings L."/>
            <person name="Mateos J.L."/>
            <person name="Berns M.C."/>
            <person name="Bujdoso N."/>
            <person name="Piofczyk T."/>
            <person name="de Lorenzo L."/>
            <person name="Barrero-Sicilia C."/>
            <person name="Mateos I."/>
            <person name="Piednoel M."/>
            <person name="Hagmann J."/>
            <person name="Chen-Min-Tao R."/>
            <person name="Iglesias-Fernandez R."/>
            <person name="Schuster S.C."/>
            <person name="Alonso-Blanco C."/>
            <person name="Roudier F."/>
            <person name="Carbonero P."/>
            <person name="Paz-Ares J."/>
            <person name="Davis S.J."/>
            <person name="Pecinka A."/>
            <person name="Quesneville H."/>
            <person name="Colot V."/>
            <person name="Lysak M.A."/>
            <person name="Weigel D."/>
            <person name="Coupland G."/>
            <person name="Schneeberger K."/>
        </authorList>
    </citation>
    <scope>NUCLEOTIDE SEQUENCE [LARGE SCALE GENOMIC DNA]</scope>
    <source>
        <strain evidence="8">cv. Pajares</strain>
    </source>
</reference>
<proteinExistence type="predicted"/>
<evidence type="ECO:0000256" key="3">
    <source>
        <dbReference type="ARBA" id="ARBA00023125"/>
    </source>
</evidence>
<dbReference type="AlphaFoldDB" id="A0A087FYD9"/>
<dbReference type="Gramene" id="KFK22641">
    <property type="protein sequence ID" value="KFK22641"/>
    <property type="gene ID" value="AALP_AAs66509U000200"/>
</dbReference>
<dbReference type="Gene3D" id="2.170.150.80">
    <property type="entry name" value="NAC domain"/>
    <property type="match status" value="1"/>
</dbReference>
<protein>
    <recommendedName>
        <fullName evidence="6">NAC domain-containing protein</fullName>
    </recommendedName>
</protein>
<evidence type="ECO:0000313" key="7">
    <source>
        <dbReference type="EMBL" id="KFK22641.1"/>
    </source>
</evidence>
<dbReference type="GO" id="GO:0006355">
    <property type="term" value="P:regulation of DNA-templated transcription"/>
    <property type="evidence" value="ECO:0007669"/>
    <property type="project" value="InterPro"/>
</dbReference>
<dbReference type="Proteomes" id="UP000029120">
    <property type="component" value="Unassembled WGS sequence"/>
</dbReference>
<evidence type="ECO:0000313" key="8">
    <source>
        <dbReference type="Proteomes" id="UP000029120"/>
    </source>
</evidence>
<dbReference type="EMBL" id="KL987057">
    <property type="protein sequence ID" value="KFK22641.1"/>
    <property type="molecule type" value="Genomic_DNA"/>
</dbReference>